<dbReference type="GO" id="GO:0016874">
    <property type="term" value="F:ligase activity"/>
    <property type="evidence" value="ECO:0007669"/>
    <property type="project" value="UniProtKB-KW"/>
</dbReference>
<name>A0A418Q420_9SPHN</name>
<sequence>MTGPLIVTANLGDADFAWLNGLRIKHFPPERNQLPAHLTMFHALPPSVEDEAKHELSRHASGTRPQALVAGLMNLGGGVAYRIVSDELESIRNEIAAHFHGMLTAQDAAGWRPHVTVQNKVSNRIALTLLADLERDFRPRPLVLTGLSLHRYLGGPWEPIAQYPFRGG</sequence>
<reference evidence="1 2" key="1">
    <citation type="submission" date="2018-09" db="EMBL/GenBank/DDBJ databases">
        <title>Sphingomonas sp. DAC4.</title>
        <authorList>
            <person name="Seo T."/>
        </authorList>
    </citation>
    <scope>NUCLEOTIDE SEQUENCE [LARGE SCALE GENOMIC DNA]</scope>
    <source>
        <strain evidence="1 2">DAC4</strain>
    </source>
</reference>
<dbReference type="EMBL" id="QXTF01000001">
    <property type="protein sequence ID" value="RIX32640.1"/>
    <property type="molecule type" value="Genomic_DNA"/>
</dbReference>
<proteinExistence type="predicted"/>
<evidence type="ECO:0000313" key="2">
    <source>
        <dbReference type="Proteomes" id="UP000285023"/>
    </source>
</evidence>
<dbReference type="InterPro" id="IPR009097">
    <property type="entry name" value="Cyclic_Pdiesterase"/>
</dbReference>
<evidence type="ECO:0000313" key="1">
    <source>
        <dbReference type="EMBL" id="RIX32640.1"/>
    </source>
</evidence>
<dbReference type="SUPFAM" id="SSF55144">
    <property type="entry name" value="LigT-like"/>
    <property type="match status" value="1"/>
</dbReference>
<keyword evidence="2" id="KW-1185">Reference proteome</keyword>
<dbReference type="OrthoDB" id="793003at2"/>
<organism evidence="1 2">
    <name type="scientific">Sphingomonas edaphi</name>
    <dbReference type="NCBI Taxonomy" id="2315689"/>
    <lineage>
        <taxon>Bacteria</taxon>
        <taxon>Pseudomonadati</taxon>
        <taxon>Pseudomonadota</taxon>
        <taxon>Alphaproteobacteria</taxon>
        <taxon>Sphingomonadales</taxon>
        <taxon>Sphingomonadaceae</taxon>
        <taxon>Sphingomonas</taxon>
    </lineage>
</organism>
<protein>
    <submittedName>
        <fullName evidence="1">2'-5' RNA ligase family protein</fullName>
    </submittedName>
</protein>
<keyword evidence="1" id="KW-0436">Ligase</keyword>
<dbReference type="Pfam" id="PF13563">
    <property type="entry name" value="2_5_RNA_ligase2"/>
    <property type="match status" value="1"/>
</dbReference>
<accession>A0A418Q420</accession>
<dbReference type="Proteomes" id="UP000285023">
    <property type="component" value="Unassembled WGS sequence"/>
</dbReference>
<dbReference type="AlphaFoldDB" id="A0A418Q420"/>
<comment type="caution">
    <text evidence="1">The sequence shown here is derived from an EMBL/GenBank/DDBJ whole genome shotgun (WGS) entry which is preliminary data.</text>
</comment>
<dbReference type="Gene3D" id="3.90.1140.10">
    <property type="entry name" value="Cyclic phosphodiesterase"/>
    <property type="match status" value="1"/>
</dbReference>
<gene>
    <name evidence="1" type="ORF">D3M59_00570</name>
</gene>